<keyword evidence="13" id="KW-1185">Reference proteome</keyword>
<evidence type="ECO:0000256" key="3">
    <source>
        <dbReference type="ARBA" id="ARBA00022741"/>
    </source>
</evidence>
<feature type="short sequence motif" description="GyrA-box" evidence="8">
    <location>
        <begin position="522"/>
        <end position="528"/>
    </location>
</feature>
<dbReference type="SUPFAM" id="SSF56719">
    <property type="entry name" value="Type II DNA topoisomerase"/>
    <property type="match status" value="1"/>
</dbReference>
<evidence type="ECO:0000256" key="8">
    <source>
        <dbReference type="HAMAP-Rule" id="MF_01897"/>
    </source>
</evidence>
<dbReference type="InterPro" id="IPR013757">
    <property type="entry name" value="Topo_IIA_A_a_sf"/>
</dbReference>
<dbReference type="InterPro" id="IPR005743">
    <property type="entry name" value="GyrA"/>
</dbReference>
<feature type="active site" description="O-(5'-phospho-DNA)-tyrosine intermediate" evidence="8 9">
    <location>
        <position position="121"/>
    </location>
</feature>
<dbReference type="Gene3D" id="2.120.10.90">
    <property type="entry name" value="DNA gyrase/topoisomerase IV, subunit A, C-terminal"/>
    <property type="match status" value="1"/>
</dbReference>
<dbReference type="InterPro" id="IPR013760">
    <property type="entry name" value="Topo_IIA-like_dom_sf"/>
</dbReference>
<accession>A0ABR9ZZV8</accession>
<evidence type="ECO:0000256" key="5">
    <source>
        <dbReference type="ARBA" id="ARBA00023029"/>
    </source>
</evidence>
<dbReference type="InterPro" id="IPR035516">
    <property type="entry name" value="Gyrase/topoIV_suA_C"/>
</dbReference>
<feature type="region of interest" description="Disordered" evidence="10">
    <location>
        <begin position="804"/>
        <end position="833"/>
    </location>
</feature>
<evidence type="ECO:0000256" key="10">
    <source>
        <dbReference type="SAM" id="MobiDB-lite"/>
    </source>
</evidence>
<dbReference type="Gene3D" id="3.30.1360.40">
    <property type="match status" value="1"/>
</dbReference>
<dbReference type="SUPFAM" id="SSF101904">
    <property type="entry name" value="GyrA/ParC C-terminal domain-like"/>
    <property type="match status" value="1"/>
</dbReference>
<evidence type="ECO:0000313" key="13">
    <source>
        <dbReference type="Proteomes" id="UP000614200"/>
    </source>
</evidence>
<comment type="catalytic activity">
    <reaction evidence="1 8 9">
        <text>ATP-dependent breakage, passage and rejoining of double-stranded DNA.</text>
        <dbReference type="EC" id="5.6.2.2"/>
    </reaction>
</comment>
<dbReference type="InterPro" id="IPR050220">
    <property type="entry name" value="Type_II_DNA_Topoisomerases"/>
</dbReference>
<dbReference type="NCBIfam" id="NF004043">
    <property type="entry name" value="PRK05560.1"/>
    <property type="match status" value="1"/>
</dbReference>
<feature type="domain" description="Topo IIA-type catalytic" evidence="11">
    <location>
        <begin position="33"/>
        <end position="495"/>
    </location>
</feature>
<dbReference type="NCBIfam" id="TIGR01063">
    <property type="entry name" value="gyrA"/>
    <property type="match status" value="1"/>
</dbReference>
<dbReference type="Proteomes" id="UP000614200">
    <property type="component" value="Unassembled WGS sequence"/>
</dbReference>
<dbReference type="PANTHER" id="PTHR43493">
    <property type="entry name" value="DNA GYRASE/TOPOISOMERASE SUBUNIT A"/>
    <property type="match status" value="1"/>
</dbReference>
<dbReference type="NCBIfam" id="NF004044">
    <property type="entry name" value="PRK05561.1"/>
    <property type="match status" value="1"/>
</dbReference>
<comment type="subunit">
    <text evidence="8">Heterotetramer, composed of two GyrA and two GyrB chains. In the heterotetramer, GyrA contains the active site tyrosine that forms a transient covalent intermediate with DNA, while GyrB binds cofactors and catalyzes ATP hydrolysis.</text>
</comment>
<protein>
    <recommendedName>
        <fullName evidence="8">DNA gyrase subunit A</fullName>
        <ecNumber evidence="8">5.6.2.2</ecNumber>
    </recommendedName>
</protein>
<comment type="function">
    <text evidence="8">A type II topoisomerase that negatively supercoils closed circular double-stranded (ds) DNA in an ATP-dependent manner to modulate DNA topology and maintain chromosomes in an underwound state. Negative supercoiling favors strand separation, and DNA replication, transcription, recombination and repair, all of which involve strand separation. Also able to catalyze the interconversion of other topological isomers of dsDNA rings, including catenanes and knotted rings. Type II topoisomerases break and join 2 DNA strands simultaneously in an ATP-dependent manner.</text>
</comment>
<dbReference type="Pfam" id="PF00521">
    <property type="entry name" value="DNA_topoisoIV"/>
    <property type="match status" value="1"/>
</dbReference>
<evidence type="ECO:0000256" key="7">
    <source>
        <dbReference type="ARBA" id="ARBA00023235"/>
    </source>
</evidence>
<keyword evidence="3 8" id="KW-0547">Nucleotide-binding</keyword>
<organism evidence="12 13">
    <name type="scientific">Fusibacter ferrireducens</name>
    <dbReference type="NCBI Taxonomy" id="2785058"/>
    <lineage>
        <taxon>Bacteria</taxon>
        <taxon>Bacillati</taxon>
        <taxon>Bacillota</taxon>
        <taxon>Clostridia</taxon>
        <taxon>Eubacteriales</taxon>
        <taxon>Eubacteriales Family XII. Incertae Sedis</taxon>
        <taxon>Fusibacter</taxon>
    </lineage>
</organism>
<keyword evidence="5 8" id="KW-0799">Topoisomerase</keyword>
<keyword evidence="6 8" id="KW-0238">DNA-binding</keyword>
<comment type="similarity">
    <text evidence="2 8">Belongs to the type II topoisomerase GyrA/ParC subunit family.</text>
</comment>
<dbReference type="SMART" id="SM00434">
    <property type="entry name" value="TOP4c"/>
    <property type="match status" value="1"/>
</dbReference>
<dbReference type="HAMAP" id="MF_01897">
    <property type="entry name" value="GyrA"/>
    <property type="match status" value="1"/>
</dbReference>
<dbReference type="InterPro" id="IPR002205">
    <property type="entry name" value="Topo_IIA_dom_A"/>
</dbReference>
<evidence type="ECO:0000256" key="2">
    <source>
        <dbReference type="ARBA" id="ARBA00008263"/>
    </source>
</evidence>
<comment type="miscellaneous">
    <text evidence="8">Few gyrases are as efficient as E.coli at forming negative supercoils. Not all organisms have 2 type II topoisomerases; in organisms with a single type II topoisomerase this enzyme also has to decatenate newly replicated chromosomes.</text>
</comment>
<evidence type="ECO:0000259" key="11">
    <source>
        <dbReference type="PROSITE" id="PS52040"/>
    </source>
</evidence>
<reference evidence="12 13" key="1">
    <citation type="submission" date="2020-11" db="EMBL/GenBank/DDBJ databases">
        <title>Fusibacter basophilias sp. nov.</title>
        <authorList>
            <person name="Qiu D."/>
        </authorList>
    </citation>
    <scope>NUCLEOTIDE SEQUENCE [LARGE SCALE GENOMIC DNA]</scope>
    <source>
        <strain evidence="12 13">Q10-2</strain>
    </source>
</reference>
<dbReference type="InterPro" id="IPR006691">
    <property type="entry name" value="GyrA/parC_rep"/>
</dbReference>
<dbReference type="Gene3D" id="1.10.268.10">
    <property type="entry name" value="Topoisomerase, domain 3"/>
    <property type="match status" value="1"/>
</dbReference>
<sequence>MNESETIVHVDIMDEMKKSYMDYAMSVIVSRALPDARDGLKPVHRRILYAMNEINFTHDKPHRKSARIVGEVIGKYHPHGDSSIYGAMVRFAQDFSMRYPLVDGQGNFGSIDGDGAAAMRYTEARMTRLSGELLRDIEKNTVDFVPNFDETETQPAVLPSRFPNLLVNGSNGIAVGMATSIPPHNLGEVIDAAVRMMDDPETDVYDLMECVKGPDFPTGAEIMGIEGIKRAYRTGRGRVILRSKAEIEDMKNGKTRIIVTEIPYQVNKSKMIEGIAELVKSKRVEGITDLRDESNRKGIRVVIELRRDVNANIILNQLYKHSQLQVSYSIILLALVGGEPKVMNLRELISVYIEHQVDVETRRVAFDLQKARDRAHILEGLRIAIDNIDEVIRIIRSAYNDAELKLIERFDLSEIQAKTIVDMRLRRLQGLECEKIENEYNEILKTIEYLISLLENKPLLLNIIKEDLMRIKKQYNDERRTEISINPDEIDYEDLIEEDEVIITLTHAGYIKRVSTGEYVSQKRGGRGKTGLSTREEDFVNDIFTTSTHDYLLFFTNFGKVYRMKAYRIPDGSRISKGTAIVNLLPLEPEECVNAIVPIKDFENGYLTLCTKQGVIKKTTLDQFDTSRKTGLIAINLNEDDQLISVKRTDGNNEMIVITANGKSIRFSENDVRPMGRTATGVRAIKLADSDYVIEMDIVTENGKVLIVSENGYGKRTPLTEYRQQTRGGKGIITYNINSKTGRVIGAKVVEDSDDLMIINDNGVLIRIKVDEISVTGRITSGVRLMKVNDETSLVSIALIKEDDSDETELEATDENIKANEVSNETESQTEEV</sequence>
<dbReference type="Pfam" id="PF03989">
    <property type="entry name" value="DNA_gyraseA_C"/>
    <property type="match status" value="6"/>
</dbReference>
<evidence type="ECO:0000313" key="12">
    <source>
        <dbReference type="EMBL" id="MBF4695430.1"/>
    </source>
</evidence>
<dbReference type="PROSITE" id="PS52040">
    <property type="entry name" value="TOPO_IIA"/>
    <property type="match status" value="1"/>
</dbReference>
<dbReference type="RefSeq" id="WP_194703752.1">
    <property type="nucleotide sequence ID" value="NZ_JADKNH010000016.1"/>
</dbReference>
<feature type="compositionally biased region" description="Acidic residues" evidence="10">
    <location>
        <begin position="804"/>
        <end position="814"/>
    </location>
</feature>
<gene>
    <name evidence="8 12" type="primary">gyrA</name>
    <name evidence="12" type="ORF">ISU02_20230</name>
</gene>
<dbReference type="Gene3D" id="3.90.199.10">
    <property type="entry name" value="Topoisomerase II, domain 5"/>
    <property type="match status" value="1"/>
</dbReference>
<keyword evidence="7 8" id="KW-0413">Isomerase</keyword>
<dbReference type="InterPro" id="IPR013758">
    <property type="entry name" value="Topo_IIA_A/C_ab"/>
</dbReference>
<comment type="caution">
    <text evidence="12">The sequence shown here is derived from an EMBL/GenBank/DDBJ whole genome shotgun (WGS) entry which is preliminary data.</text>
</comment>
<dbReference type="PANTHER" id="PTHR43493:SF5">
    <property type="entry name" value="DNA GYRASE SUBUNIT A, CHLOROPLASTIC_MITOCHONDRIAL"/>
    <property type="match status" value="1"/>
</dbReference>
<evidence type="ECO:0000256" key="1">
    <source>
        <dbReference type="ARBA" id="ARBA00000185"/>
    </source>
</evidence>
<evidence type="ECO:0000256" key="9">
    <source>
        <dbReference type="PROSITE-ProRule" id="PRU01384"/>
    </source>
</evidence>
<dbReference type="CDD" id="cd00187">
    <property type="entry name" value="TOP4c"/>
    <property type="match status" value="1"/>
</dbReference>
<keyword evidence="4 8" id="KW-0067">ATP-binding</keyword>
<keyword evidence="8" id="KW-0963">Cytoplasm</keyword>
<name>A0ABR9ZZV8_9FIRM</name>
<proteinExistence type="inferred from homology"/>
<evidence type="ECO:0000256" key="6">
    <source>
        <dbReference type="ARBA" id="ARBA00023125"/>
    </source>
</evidence>
<comment type="subcellular location">
    <subcellularLocation>
        <location evidence="8">Cytoplasm</location>
    </subcellularLocation>
</comment>
<dbReference type="EC" id="5.6.2.2" evidence="8"/>
<dbReference type="EMBL" id="JADKNH010000016">
    <property type="protein sequence ID" value="MBF4695430.1"/>
    <property type="molecule type" value="Genomic_DNA"/>
</dbReference>
<evidence type="ECO:0000256" key="4">
    <source>
        <dbReference type="ARBA" id="ARBA00022840"/>
    </source>
</evidence>